<reference evidence="4" key="1">
    <citation type="submission" date="2020-01" db="EMBL/GenBank/DDBJ databases">
        <authorList>
            <person name="Fang Y."/>
            <person name="Sun R."/>
            <person name="Nie L."/>
            <person name="He J."/>
            <person name="Hao L."/>
            <person name="Wang L."/>
            <person name="Su S."/>
            <person name="Lv E."/>
            <person name="Zhang Z."/>
            <person name="Xie R."/>
            <person name="Liu H."/>
        </authorList>
    </citation>
    <scope>NUCLEOTIDE SEQUENCE [LARGE SCALE GENOMIC DNA]</scope>
    <source>
        <strain evidence="4">XCT-53</strain>
    </source>
</reference>
<sequence>MWPATWPVSNRGTLQVKLTYGIIGCGMMGQEHLRNIALLPDTGVAAIYEPDAGMRALAAAAVPGAKMVDSIADLLDVAEVNCLLIASPNYLHLAQLEAIASMRPLPVLVEKPLFTAPEDAPRLAALRAAYPAPIWVAMEYRYMPPVARLIEEAEAATGGIKMLSIREHRFPFLEKVGDWNRFNRNTGGTLVEKCCHFFDLMRHILKSDPVRVMASGGQTVNHLDEVYGGERSDIWDNAYVIVDFASGARAMLELCMFAEGSRYQEEISAVGPTGKIECLVPGPGRFWPAHLGEPPVAQVIVSPRDPKGPRMVEIPVDPQLLEAGDHNGSTFYQHQRFQKAVLGTGHVEVALSDGWWAVAMGLAAQDSARSGRAVDISAEPYAPVAHGETPVRALAAAR</sequence>
<feature type="domain" description="Gfo/Idh/MocA-like oxidoreductase C-terminal" evidence="2">
    <location>
        <begin position="158"/>
        <end position="375"/>
    </location>
</feature>
<evidence type="ECO:0000259" key="2">
    <source>
        <dbReference type="Pfam" id="PF02894"/>
    </source>
</evidence>
<feature type="domain" description="Gfo/Idh/MocA-like oxidoreductase N-terminal" evidence="1">
    <location>
        <begin position="19"/>
        <end position="132"/>
    </location>
</feature>
<dbReference type="SUPFAM" id="SSF55347">
    <property type="entry name" value="Glyceraldehyde-3-phosphate dehydrogenase-like, C-terminal domain"/>
    <property type="match status" value="1"/>
</dbReference>
<protein>
    <submittedName>
        <fullName evidence="3">Gfo/Idh/MocA family oxidoreductase</fullName>
    </submittedName>
</protein>
<dbReference type="InterPro" id="IPR050424">
    <property type="entry name" value="Gfo-Idh-MocA_inositol_DH"/>
</dbReference>
<gene>
    <name evidence="3" type="ORF">GWI72_04685</name>
</gene>
<dbReference type="PANTHER" id="PTHR43593:SF1">
    <property type="entry name" value="INOSITOL 2-DEHYDROGENASE"/>
    <property type="match status" value="1"/>
</dbReference>
<dbReference type="Proteomes" id="UP000586722">
    <property type="component" value="Unassembled WGS sequence"/>
</dbReference>
<dbReference type="AlphaFoldDB" id="A0A7X5F0L1"/>
<dbReference type="Pfam" id="PF02894">
    <property type="entry name" value="GFO_IDH_MocA_C"/>
    <property type="match status" value="1"/>
</dbReference>
<evidence type="ECO:0000259" key="1">
    <source>
        <dbReference type="Pfam" id="PF01408"/>
    </source>
</evidence>
<evidence type="ECO:0000313" key="4">
    <source>
        <dbReference type="Proteomes" id="UP000586722"/>
    </source>
</evidence>
<accession>A0A7X5F0L1</accession>
<dbReference type="PANTHER" id="PTHR43593">
    <property type="match status" value="1"/>
</dbReference>
<dbReference type="Gene3D" id="3.30.360.10">
    <property type="entry name" value="Dihydrodipicolinate Reductase, domain 2"/>
    <property type="match status" value="1"/>
</dbReference>
<comment type="caution">
    <text evidence="3">The sequence shown here is derived from an EMBL/GenBank/DDBJ whole genome shotgun (WGS) entry which is preliminary data.</text>
</comment>
<dbReference type="InterPro" id="IPR000683">
    <property type="entry name" value="Gfo/Idh/MocA-like_OxRdtase_N"/>
</dbReference>
<dbReference type="InterPro" id="IPR004104">
    <property type="entry name" value="Gfo/Idh/MocA-like_OxRdtase_C"/>
</dbReference>
<proteinExistence type="predicted"/>
<organism evidence="3 4">
    <name type="scientific">Pannonibacter tanglangensis</name>
    <dbReference type="NCBI Taxonomy" id="2750084"/>
    <lineage>
        <taxon>Bacteria</taxon>
        <taxon>Pseudomonadati</taxon>
        <taxon>Pseudomonadota</taxon>
        <taxon>Alphaproteobacteria</taxon>
        <taxon>Hyphomicrobiales</taxon>
        <taxon>Stappiaceae</taxon>
        <taxon>Pannonibacter</taxon>
    </lineage>
</organism>
<name>A0A7X5F0L1_9HYPH</name>
<dbReference type="Pfam" id="PF01408">
    <property type="entry name" value="GFO_IDH_MocA"/>
    <property type="match status" value="1"/>
</dbReference>
<dbReference type="Gene3D" id="3.40.50.720">
    <property type="entry name" value="NAD(P)-binding Rossmann-like Domain"/>
    <property type="match status" value="1"/>
</dbReference>
<dbReference type="SUPFAM" id="SSF51735">
    <property type="entry name" value="NAD(P)-binding Rossmann-fold domains"/>
    <property type="match status" value="1"/>
</dbReference>
<dbReference type="InterPro" id="IPR036291">
    <property type="entry name" value="NAD(P)-bd_dom_sf"/>
</dbReference>
<dbReference type="EMBL" id="JAABLQ010000001">
    <property type="protein sequence ID" value="NBN77561.1"/>
    <property type="molecule type" value="Genomic_DNA"/>
</dbReference>
<dbReference type="GO" id="GO:0000166">
    <property type="term" value="F:nucleotide binding"/>
    <property type="evidence" value="ECO:0007669"/>
    <property type="project" value="InterPro"/>
</dbReference>
<evidence type="ECO:0000313" key="3">
    <source>
        <dbReference type="EMBL" id="NBN77561.1"/>
    </source>
</evidence>
<keyword evidence="4" id="KW-1185">Reference proteome</keyword>